<keyword evidence="2" id="KW-0472">Membrane</keyword>
<feature type="transmembrane region" description="Helical" evidence="2">
    <location>
        <begin position="54"/>
        <end position="76"/>
    </location>
</feature>
<protein>
    <submittedName>
        <fullName evidence="4">Cps5G</fullName>
    </submittedName>
</protein>
<comment type="similarity">
    <text evidence="1">Belongs to the bacterial sugar transferase family.</text>
</comment>
<dbReference type="InterPro" id="IPR003362">
    <property type="entry name" value="Bact_transf"/>
</dbReference>
<dbReference type="Pfam" id="PF02397">
    <property type="entry name" value="Bac_transf"/>
    <property type="match status" value="1"/>
</dbReference>
<dbReference type="GO" id="GO:0016780">
    <property type="term" value="F:phosphotransferase activity, for other substituted phosphate groups"/>
    <property type="evidence" value="ECO:0007669"/>
    <property type="project" value="TreeGrafter"/>
</dbReference>
<keyword evidence="2" id="KW-0812">Transmembrane</keyword>
<evidence type="ECO:0000259" key="3">
    <source>
        <dbReference type="Pfam" id="PF02397"/>
    </source>
</evidence>
<keyword evidence="2" id="KW-1133">Transmembrane helix</keyword>
<evidence type="ECO:0000256" key="1">
    <source>
        <dbReference type="ARBA" id="ARBA00006464"/>
    </source>
</evidence>
<proteinExistence type="inferred from homology"/>
<name>G8DTT4_STRSU</name>
<evidence type="ECO:0000313" key="4">
    <source>
        <dbReference type="EMBL" id="AEH57435.1"/>
    </source>
</evidence>
<dbReference type="PANTHER" id="PTHR30576:SF0">
    <property type="entry name" value="UNDECAPRENYL-PHOSPHATE N-ACETYLGALACTOSAMINYL 1-PHOSPHATE TRANSFERASE-RELATED"/>
    <property type="match status" value="1"/>
</dbReference>
<organism evidence="4">
    <name type="scientific">Streptococcus suis</name>
    <dbReference type="NCBI Taxonomy" id="1307"/>
    <lineage>
        <taxon>Bacteria</taxon>
        <taxon>Bacillati</taxon>
        <taxon>Bacillota</taxon>
        <taxon>Bacilli</taxon>
        <taxon>Lactobacillales</taxon>
        <taxon>Streptococcaceae</taxon>
        <taxon>Streptococcus</taxon>
    </lineage>
</organism>
<sequence>MKNMGNIIFIGDTMTRVELITREFFKKNEATSKYFQKIESRKGELFIKFFMDKFLAFILLLLLSPVIVILAVWIKLDSKGPIFYRQERVTRYGRIFRIFKFRTMISDADKVGSLVTVGQDNRITKVGHIIRKYRLDEVPQLFNVLMGDMSFVGVRPEVQKYVNQYTDEMFATLLLPAGITSPASIAYKDEDIVLEEYCSQGYSPDEAYVQKVLPEKMKYNLEYIRNFGIISDFKVMIDTVIKVIK</sequence>
<gene>
    <name evidence="4" type="primary">cps5G</name>
</gene>
<accession>G8DTT4</accession>
<evidence type="ECO:0000256" key="2">
    <source>
        <dbReference type="SAM" id="Phobius"/>
    </source>
</evidence>
<feature type="domain" description="Bacterial sugar transferase" evidence="3">
    <location>
        <begin position="48"/>
        <end position="245"/>
    </location>
</feature>
<reference evidence="4" key="1">
    <citation type="journal article" date="2011" name="FEMS Microbiol. Lett.">
        <title>Genetic analysis of the capsular polysaccharide synthesis locus in 15 Streptococcus suis serotypes.</title>
        <authorList>
            <person name="Wang K."/>
            <person name="Fan W."/>
            <person name="Cai L."/>
            <person name="Huang B."/>
            <person name="Lu C."/>
        </authorList>
    </citation>
    <scope>NUCLEOTIDE SEQUENCE</scope>
    <source>
        <strain evidence="4">11538</strain>
    </source>
</reference>
<dbReference type="EMBL" id="JF273648">
    <property type="protein sequence ID" value="AEH57435.1"/>
    <property type="molecule type" value="Genomic_DNA"/>
</dbReference>
<dbReference type="PANTHER" id="PTHR30576">
    <property type="entry name" value="COLANIC BIOSYNTHESIS UDP-GLUCOSE LIPID CARRIER TRANSFERASE"/>
    <property type="match status" value="1"/>
</dbReference>
<dbReference type="AlphaFoldDB" id="G8DTT4"/>